<accession>A0A6A5WD83</accession>
<proteinExistence type="predicted"/>
<dbReference type="OrthoDB" id="3794059at2759"/>
<dbReference type="Proteomes" id="UP000799779">
    <property type="component" value="Unassembled WGS sequence"/>
</dbReference>
<dbReference type="AlphaFoldDB" id="A0A6A5WD83"/>
<organism evidence="1 2">
    <name type="scientific">Amniculicola lignicola CBS 123094</name>
    <dbReference type="NCBI Taxonomy" id="1392246"/>
    <lineage>
        <taxon>Eukaryota</taxon>
        <taxon>Fungi</taxon>
        <taxon>Dikarya</taxon>
        <taxon>Ascomycota</taxon>
        <taxon>Pezizomycotina</taxon>
        <taxon>Dothideomycetes</taxon>
        <taxon>Pleosporomycetidae</taxon>
        <taxon>Pleosporales</taxon>
        <taxon>Amniculicolaceae</taxon>
        <taxon>Amniculicola</taxon>
    </lineage>
</organism>
<evidence type="ECO:0000313" key="1">
    <source>
        <dbReference type="EMBL" id="KAF1997095.1"/>
    </source>
</evidence>
<gene>
    <name evidence="1" type="ORF">P154DRAFT_579211</name>
</gene>
<evidence type="ECO:0000313" key="2">
    <source>
        <dbReference type="Proteomes" id="UP000799779"/>
    </source>
</evidence>
<sequence length="231" mass="25759">MSFDCSMSDTSTPGANMSDAPMADTFVSNAAITDTSMADTTVTEATSTTTTSAQTGSRTAIEAWNQCVSIMHNGPSTPADDFIYELMKTTEQPLFARSPSFTTLTFSQLDLFFGFHILQSKVQVDYPNFWLDMYTLTKTLGYEDGDEVGRIELVDEFVEEARRRGMAWVQGRMEPGMVMFGVVETCVIQRRRRNAQMEELGRLMAKMELAEEKDVLEGLAEQLGEGLSIER</sequence>
<keyword evidence="2" id="KW-1185">Reference proteome</keyword>
<dbReference type="EMBL" id="ML977617">
    <property type="protein sequence ID" value="KAF1997095.1"/>
    <property type="molecule type" value="Genomic_DNA"/>
</dbReference>
<protein>
    <submittedName>
        <fullName evidence="1">Uncharacterized protein</fullName>
    </submittedName>
</protein>
<name>A0A6A5WD83_9PLEO</name>
<reference evidence="1" key="1">
    <citation type="journal article" date="2020" name="Stud. Mycol.">
        <title>101 Dothideomycetes genomes: a test case for predicting lifestyles and emergence of pathogens.</title>
        <authorList>
            <person name="Haridas S."/>
            <person name="Albert R."/>
            <person name="Binder M."/>
            <person name="Bloem J."/>
            <person name="Labutti K."/>
            <person name="Salamov A."/>
            <person name="Andreopoulos B."/>
            <person name="Baker S."/>
            <person name="Barry K."/>
            <person name="Bills G."/>
            <person name="Bluhm B."/>
            <person name="Cannon C."/>
            <person name="Castanera R."/>
            <person name="Culley D."/>
            <person name="Daum C."/>
            <person name="Ezra D."/>
            <person name="Gonzalez J."/>
            <person name="Henrissat B."/>
            <person name="Kuo A."/>
            <person name="Liang C."/>
            <person name="Lipzen A."/>
            <person name="Lutzoni F."/>
            <person name="Magnuson J."/>
            <person name="Mondo S."/>
            <person name="Nolan M."/>
            <person name="Ohm R."/>
            <person name="Pangilinan J."/>
            <person name="Park H.-J."/>
            <person name="Ramirez L."/>
            <person name="Alfaro M."/>
            <person name="Sun H."/>
            <person name="Tritt A."/>
            <person name="Yoshinaga Y."/>
            <person name="Zwiers L.-H."/>
            <person name="Turgeon B."/>
            <person name="Goodwin S."/>
            <person name="Spatafora J."/>
            <person name="Crous P."/>
            <person name="Grigoriev I."/>
        </authorList>
    </citation>
    <scope>NUCLEOTIDE SEQUENCE</scope>
    <source>
        <strain evidence="1">CBS 123094</strain>
    </source>
</reference>